<keyword evidence="4" id="KW-1133">Transmembrane helix</keyword>
<dbReference type="GO" id="GO:0005789">
    <property type="term" value="C:endoplasmic reticulum membrane"/>
    <property type="evidence" value="ECO:0007669"/>
    <property type="project" value="InterPro"/>
</dbReference>
<evidence type="ECO:0000256" key="4">
    <source>
        <dbReference type="ARBA" id="ARBA00022989"/>
    </source>
</evidence>
<dbReference type="InterPro" id="IPR000535">
    <property type="entry name" value="MSP_dom"/>
</dbReference>
<dbReference type="InterPro" id="IPR016763">
    <property type="entry name" value="VAP"/>
</dbReference>
<dbReference type="PANTHER" id="PTHR10809">
    <property type="entry name" value="VESICLE-ASSOCIATED MEMBRANE PROTEIN-ASSOCIATED PROTEIN"/>
    <property type="match status" value="1"/>
</dbReference>
<dbReference type="PROSITE" id="PS50202">
    <property type="entry name" value="MSP"/>
    <property type="match status" value="1"/>
</dbReference>
<evidence type="ECO:0000256" key="2">
    <source>
        <dbReference type="ARBA" id="ARBA00008932"/>
    </source>
</evidence>
<comment type="similarity">
    <text evidence="2">Belongs to the VAMP-associated protein (VAP) (TC 9.B.17) family.</text>
</comment>
<evidence type="ECO:0000313" key="8">
    <source>
        <dbReference type="EMBL" id="KAK9829787.1"/>
    </source>
</evidence>
<keyword evidence="9" id="KW-1185">Reference proteome</keyword>
<comment type="subcellular location">
    <subcellularLocation>
        <location evidence="1">Membrane</location>
        <topology evidence="1">Single-pass type IV membrane protein</topology>
    </subcellularLocation>
</comment>
<feature type="domain" description="MSP" evidence="7">
    <location>
        <begin position="3"/>
        <end position="121"/>
    </location>
</feature>
<dbReference type="EMBL" id="JALJOR010000001">
    <property type="protein sequence ID" value="KAK9829787.1"/>
    <property type="molecule type" value="Genomic_DNA"/>
</dbReference>
<dbReference type="AlphaFoldDB" id="A0AAW1R8V6"/>
<keyword evidence="5" id="KW-0472">Membrane</keyword>
<feature type="coiled-coil region" evidence="6">
    <location>
        <begin position="167"/>
        <end position="201"/>
    </location>
</feature>
<dbReference type="SUPFAM" id="SSF49354">
    <property type="entry name" value="PapD-like"/>
    <property type="match status" value="1"/>
</dbReference>
<dbReference type="GO" id="GO:0005886">
    <property type="term" value="C:plasma membrane"/>
    <property type="evidence" value="ECO:0007669"/>
    <property type="project" value="TreeGrafter"/>
</dbReference>
<protein>
    <recommendedName>
        <fullName evidence="7">MSP domain-containing protein</fullName>
    </recommendedName>
</protein>
<dbReference type="Gene3D" id="2.60.40.10">
    <property type="entry name" value="Immunoglobulins"/>
    <property type="match status" value="1"/>
</dbReference>
<dbReference type="InterPro" id="IPR013783">
    <property type="entry name" value="Ig-like_fold"/>
</dbReference>
<evidence type="ECO:0000256" key="3">
    <source>
        <dbReference type="ARBA" id="ARBA00022692"/>
    </source>
</evidence>
<keyword evidence="3" id="KW-0812">Transmembrane</keyword>
<dbReference type="PANTHER" id="PTHR10809:SF6">
    <property type="entry name" value="AT11025P-RELATED"/>
    <property type="match status" value="1"/>
</dbReference>
<name>A0AAW1R8V6_9CHLO</name>
<reference evidence="8 9" key="1">
    <citation type="journal article" date="2024" name="Nat. Commun.">
        <title>Phylogenomics reveals the evolutionary origins of lichenization in chlorophyte algae.</title>
        <authorList>
            <person name="Puginier C."/>
            <person name="Libourel C."/>
            <person name="Otte J."/>
            <person name="Skaloud P."/>
            <person name="Haon M."/>
            <person name="Grisel S."/>
            <person name="Petersen M."/>
            <person name="Berrin J.G."/>
            <person name="Delaux P.M."/>
            <person name="Dal Grande F."/>
            <person name="Keller J."/>
        </authorList>
    </citation>
    <scope>NUCLEOTIDE SEQUENCE [LARGE SCALE GENOMIC DNA]</scope>
    <source>
        <strain evidence="8 9">SAG 2043</strain>
    </source>
</reference>
<organism evidence="8 9">
    <name type="scientific">[Myrmecia] bisecta</name>
    <dbReference type="NCBI Taxonomy" id="41462"/>
    <lineage>
        <taxon>Eukaryota</taxon>
        <taxon>Viridiplantae</taxon>
        <taxon>Chlorophyta</taxon>
        <taxon>core chlorophytes</taxon>
        <taxon>Trebouxiophyceae</taxon>
        <taxon>Trebouxiales</taxon>
        <taxon>Trebouxiaceae</taxon>
        <taxon>Myrmecia</taxon>
    </lineage>
</organism>
<evidence type="ECO:0000313" key="9">
    <source>
        <dbReference type="Proteomes" id="UP001489004"/>
    </source>
</evidence>
<dbReference type="Pfam" id="PF00635">
    <property type="entry name" value="Motile_Sperm"/>
    <property type="match status" value="1"/>
</dbReference>
<evidence type="ECO:0000256" key="5">
    <source>
        <dbReference type="ARBA" id="ARBA00023136"/>
    </source>
</evidence>
<evidence type="ECO:0000256" key="1">
    <source>
        <dbReference type="ARBA" id="ARBA00004211"/>
    </source>
</evidence>
<comment type="caution">
    <text evidence="8">The sequence shown here is derived from an EMBL/GenBank/DDBJ whole genome shotgun (WGS) entry which is preliminary data.</text>
</comment>
<dbReference type="InterPro" id="IPR008962">
    <property type="entry name" value="PapD-like_sf"/>
</dbReference>
<proteinExistence type="inferred from homology"/>
<accession>A0AAW1R8V6</accession>
<sequence length="241" mass="26639">MADLQVSPTELKFKIERGVSSRACLFLHNPSIFRVAFRLRTTNPDAYCCRPTSGIVEPGLVTKVEITLQERKYPDDLDDWNDRFLVVFTAAEWWVKQATALVLDPRSGRFIQGTKVPVALVDAQDPCWHLPAPPATPDQKEVALQAAHYPQPADHRAPSLPMEDCDEEQRAAERARLQELLRRTEAEQEAIKAQLVQLDHAASPPSGLRRAGSSKLAGLVQASTCALVASAALVRRNSLKG</sequence>
<gene>
    <name evidence="8" type="ORF">WJX72_007921</name>
</gene>
<evidence type="ECO:0000259" key="7">
    <source>
        <dbReference type="PROSITE" id="PS50202"/>
    </source>
</evidence>
<dbReference type="GO" id="GO:0061817">
    <property type="term" value="P:endoplasmic reticulum-plasma membrane tethering"/>
    <property type="evidence" value="ECO:0007669"/>
    <property type="project" value="TreeGrafter"/>
</dbReference>
<dbReference type="GO" id="GO:0090158">
    <property type="term" value="P:endoplasmic reticulum membrane organization"/>
    <property type="evidence" value="ECO:0007669"/>
    <property type="project" value="TreeGrafter"/>
</dbReference>
<keyword evidence="6" id="KW-0175">Coiled coil</keyword>
<dbReference type="Proteomes" id="UP001489004">
    <property type="component" value="Unassembled WGS sequence"/>
</dbReference>
<evidence type="ECO:0000256" key="6">
    <source>
        <dbReference type="SAM" id="Coils"/>
    </source>
</evidence>